<dbReference type="GO" id="GO:0003677">
    <property type="term" value="F:DNA binding"/>
    <property type="evidence" value="ECO:0007669"/>
    <property type="project" value="InterPro"/>
</dbReference>
<dbReference type="GO" id="GO:0008270">
    <property type="term" value="F:zinc ion binding"/>
    <property type="evidence" value="ECO:0007669"/>
    <property type="project" value="InterPro"/>
</dbReference>
<evidence type="ECO:0000256" key="3">
    <source>
        <dbReference type="SAM" id="MobiDB-lite"/>
    </source>
</evidence>
<dbReference type="GO" id="GO:0006351">
    <property type="term" value="P:DNA-templated transcription"/>
    <property type="evidence" value="ECO:0007669"/>
    <property type="project" value="InterPro"/>
</dbReference>
<dbReference type="Proteomes" id="UP001140562">
    <property type="component" value="Unassembled WGS sequence"/>
</dbReference>
<reference evidence="5" key="1">
    <citation type="submission" date="2022-10" db="EMBL/GenBank/DDBJ databases">
        <title>Tapping the CABI collections for fungal endophytes: first genome assemblies for Collariella, Neodidymelliopsis, Ascochyta clinopodiicola, Didymella pomorum, Didymosphaeria variabile, Neocosmospora piperis and Neocucurbitaria cava.</title>
        <authorList>
            <person name="Hill R."/>
        </authorList>
    </citation>
    <scope>NUCLEOTIDE SEQUENCE</scope>
    <source>
        <strain evidence="5">IMI 360193</strain>
    </source>
</reference>
<dbReference type="PANTHER" id="PTHR31001">
    <property type="entry name" value="UNCHARACTERIZED TRANSCRIPTIONAL REGULATORY PROTEIN"/>
    <property type="match status" value="1"/>
</dbReference>
<feature type="domain" description="Xylanolytic transcriptional activator regulatory" evidence="4">
    <location>
        <begin position="65"/>
        <end position="315"/>
    </location>
</feature>
<evidence type="ECO:0000259" key="4">
    <source>
        <dbReference type="Pfam" id="PF04082"/>
    </source>
</evidence>
<dbReference type="Pfam" id="PF04082">
    <property type="entry name" value="Fungal_trans"/>
    <property type="match status" value="1"/>
</dbReference>
<dbReference type="PANTHER" id="PTHR31001:SF40">
    <property type="entry name" value="ZN(II)2CYS6 TRANSCRIPTION FACTOR (EUROFUNG)"/>
    <property type="match status" value="1"/>
</dbReference>
<dbReference type="InterPro" id="IPR050613">
    <property type="entry name" value="Sec_Metabolite_Reg"/>
</dbReference>
<sequence length="466" mass="52682">MGHVRFIPCTTSSGSTRSVADPQQATSQSIDLSAGPYPLGKRHVEVQHLFVDLPPRGHCKHLKEVYFESFAPLFHILHDPTFDNQYEEFEQAPESMPLSWLALLFAILGTSVMALEPSSDALNELSRKGSVAEQAAELSERYRNAALRCLEADNYLWQQNVTTLQALIILIYSINHSHGQTWTLLGMTYHIALSLGCHVDPSEFNLDVISSEERRRCWAGIMMLYMIQNTSMGNLGPNPWDASEGVQMPSDLNDRDLVVDEYVLPTATNHASQMSYLLLKFRLYHISDEIASVIRNSPKPQSSLIERLDRSISGEQQSWYDKYTAHQALNVLPTCHKVHFNILQGYAHQLMLLLHNHAMRTSTVETSQFRRSTSKIFSSAKEQLQIHNVFLTEPDYAPFGWYLRGICSFHAYHAAVSLVTILVEQPWDETHGAILPILRRCAERFEALAEVSVICSKAAPVLKDML</sequence>
<dbReference type="EMBL" id="JAPEUV010000149">
    <property type="protein sequence ID" value="KAJ4331446.1"/>
    <property type="molecule type" value="Genomic_DNA"/>
</dbReference>
<evidence type="ECO:0000256" key="2">
    <source>
        <dbReference type="ARBA" id="ARBA00023242"/>
    </source>
</evidence>
<dbReference type="GO" id="GO:0005634">
    <property type="term" value="C:nucleus"/>
    <property type="evidence" value="ECO:0007669"/>
    <property type="project" value="UniProtKB-SubCell"/>
</dbReference>
<name>A0A9W9BW87_9PLEO</name>
<dbReference type="OrthoDB" id="2406834at2759"/>
<keyword evidence="2" id="KW-0539">Nucleus</keyword>
<gene>
    <name evidence="5" type="ORF">N0V87_009134</name>
</gene>
<proteinExistence type="predicted"/>
<dbReference type="CDD" id="cd12148">
    <property type="entry name" value="fungal_TF_MHR"/>
    <property type="match status" value="1"/>
</dbReference>
<comment type="caution">
    <text evidence="5">The sequence shown here is derived from an EMBL/GenBank/DDBJ whole genome shotgun (WGS) entry which is preliminary data.</text>
</comment>
<evidence type="ECO:0000313" key="5">
    <source>
        <dbReference type="EMBL" id="KAJ4331446.1"/>
    </source>
</evidence>
<feature type="compositionally biased region" description="Polar residues" evidence="3">
    <location>
        <begin position="12"/>
        <end position="31"/>
    </location>
</feature>
<accession>A0A9W9BW87</accession>
<evidence type="ECO:0000313" key="6">
    <source>
        <dbReference type="Proteomes" id="UP001140562"/>
    </source>
</evidence>
<dbReference type="InterPro" id="IPR007219">
    <property type="entry name" value="XnlR_reg_dom"/>
</dbReference>
<protein>
    <recommendedName>
        <fullName evidence="4">Xylanolytic transcriptional activator regulatory domain-containing protein</fullName>
    </recommendedName>
</protein>
<organism evidence="5 6">
    <name type="scientific">Didymella glomerata</name>
    <dbReference type="NCBI Taxonomy" id="749621"/>
    <lineage>
        <taxon>Eukaryota</taxon>
        <taxon>Fungi</taxon>
        <taxon>Dikarya</taxon>
        <taxon>Ascomycota</taxon>
        <taxon>Pezizomycotina</taxon>
        <taxon>Dothideomycetes</taxon>
        <taxon>Pleosporomycetidae</taxon>
        <taxon>Pleosporales</taxon>
        <taxon>Pleosporineae</taxon>
        <taxon>Didymellaceae</taxon>
        <taxon>Didymella</taxon>
    </lineage>
</organism>
<keyword evidence="6" id="KW-1185">Reference proteome</keyword>
<dbReference type="AlphaFoldDB" id="A0A9W9BW87"/>
<feature type="region of interest" description="Disordered" evidence="3">
    <location>
        <begin position="12"/>
        <end position="32"/>
    </location>
</feature>
<evidence type="ECO:0000256" key="1">
    <source>
        <dbReference type="ARBA" id="ARBA00004123"/>
    </source>
</evidence>
<comment type="subcellular location">
    <subcellularLocation>
        <location evidence="1">Nucleus</location>
    </subcellularLocation>
</comment>